<dbReference type="Pfam" id="PF01850">
    <property type="entry name" value="PIN"/>
    <property type="match status" value="1"/>
</dbReference>
<accession>A0A921IZS1</accession>
<dbReference type="EMBL" id="DYUX01000019">
    <property type="protein sequence ID" value="HJG41753.1"/>
    <property type="molecule type" value="Genomic_DNA"/>
</dbReference>
<gene>
    <name evidence="6" type="ORF">K8U73_05125</name>
</gene>
<evidence type="ECO:0000259" key="5">
    <source>
        <dbReference type="SMART" id="SM00670"/>
    </source>
</evidence>
<dbReference type="InterPro" id="IPR002716">
    <property type="entry name" value="PIN_dom"/>
</dbReference>
<evidence type="ECO:0000256" key="3">
    <source>
        <dbReference type="ARBA" id="ARBA00022801"/>
    </source>
</evidence>
<dbReference type="GO" id="GO:0004518">
    <property type="term" value="F:nuclease activity"/>
    <property type="evidence" value="ECO:0007669"/>
    <property type="project" value="UniProtKB-KW"/>
</dbReference>
<dbReference type="RefSeq" id="WP_278711243.1">
    <property type="nucleotide sequence ID" value="NZ_DYUX01000019.1"/>
</dbReference>
<organism evidence="6 7">
    <name type="scientific">Bifidobacterium pullorum subsp. gallinarum</name>
    <dbReference type="NCBI Taxonomy" id="78344"/>
    <lineage>
        <taxon>Bacteria</taxon>
        <taxon>Bacillati</taxon>
        <taxon>Actinomycetota</taxon>
        <taxon>Actinomycetes</taxon>
        <taxon>Bifidobacteriales</taxon>
        <taxon>Bifidobacteriaceae</taxon>
        <taxon>Bifidobacterium</taxon>
    </lineage>
</organism>
<keyword evidence="2" id="KW-0479">Metal-binding</keyword>
<name>A0A921IZS1_9BIFI</name>
<dbReference type="SMART" id="SM00670">
    <property type="entry name" value="PINc"/>
    <property type="match status" value="1"/>
</dbReference>
<evidence type="ECO:0000313" key="7">
    <source>
        <dbReference type="Proteomes" id="UP000786560"/>
    </source>
</evidence>
<dbReference type="Proteomes" id="UP000786560">
    <property type="component" value="Unassembled WGS sequence"/>
</dbReference>
<proteinExistence type="predicted"/>
<dbReference type="SUPFAM" id="SSF88723">
    <property type="entry name" value="PIN domain-like"/>
    <property type="match status" value="1"/>
</dbReference>
<dbReference type="GO" id="GO:0046872">
    <property type="term" value="F:metal ion binding"/>
    <property type="evidence" value="ECO:0007669"/>
    <property type="project" value="UniProtKB-KW"/>
</dbReference>
<comment type="caution">
    <text evidence="6">The sequence shown here is derived from an EMBL/GenBank/DDBJ whole genome shotgun (WGS) entry which is preliminary data.</text>
</comment>
<keyword evidence="3" id="KW-0378">Hydrolase</keyword>
<dbReference type="GO" id="GO:0016787">
    <property type="term" value="F:hydrolase activity"/>
    <property type="evidence" value="ECO:0007669"/>
    <property type="project" value="UniProtKB-KW"/>
</dbReference>
<dbReference type="CDD" id="cd09854">
    <property type="entry name" value="PIN_VapC-like"/>
    <property type="match status" value="1"/>
</dbReference>
<evidence type="ECO:0000313" key="6">
    <source>
        <dbReference type="EMBL" id="HJG41753.1"/>
    </source>
</evidence>
<evidence type="ECO:0000256" key="1">
    <source>
        <dbReference type="ARBA" id="ARBA00022722"/>
    </source>
</evidence>
<dbReference type="AlphaFoldDB" id="A0A921IZS1"/>
<keyword evidence="1" id="KW-0540">Nuclease</keyword>
<dbReference type="Gene3D" id="3.40.50.1010">
    <property type="entry name" value="5'-nuclease"/>
    <property type="match status" value="1"/>
</dbReference>
<reference evidence="6" key="2">
    <citation type="submission" date="2021-09" db="EMBL/GenBank/DDBJ databases">
        <authorList>
            <person name="Gilroy R."/>
        </authorList>
    </citation>
    <scope>NUCLEOTIDE SEQUENCE</scope>
    <source>
        <strain evidence="6">ChiBcolR7-4860</strain>
    </source>
</reference>
<evidence type="ECO:0000256" key="2">
    <source>
        <dbReference type="ARBA" id="ARBA00022723"/>
    </source>
</evidence>
<dbReference type="InterPro" id="IPR029060">
    <property type="entry name" value="PIN-like_dom_sf"/>
</dbReference>
<sequence length="187" mass="20863">MTGQDQIAYPRRAVVDTCVILNVALGEKDSLPSECLPRSKRLLADAIEQKELELFIPTMALIELISDHAINTQSGLTRSESRRAKRMLLDWCEQCGLPAVDLTAEAVEWFRQTSALQKLRPGDAAVLASAKYVNAEIVYTWDKRFIKVVEKANADVPLGITACPPPEIPKIMREMTLFDDLVPEPDL</sequence>
<keyword evidence="4" id="KW-0460">Magnesium</keyword>
<feature type="domain" description="PIN" evidence="5">
    <location>
        <begin position="11"/>
        <end position="147"/>
    </location>
</feature>
<protein>
    <submittedName>
        <fullName evidence="6">Type II toxin-antitoxin system VapC family toxin</fullName>
    </submittedName>
</protein>
<evidence type="ECO:0000256" key="4">
    <source>
        <dbReference type="ARBA" id="ARBA00022842"/>
    </source>
</evidence>
<reference evidence="6" key="1">
    <citation type="journal article" date="2021" name="PeerJ">
        <title>Extensive microbial diversity within the chicken gut microbiome revealed by metagenomics and culture.</title>
        <authorList>
            <person name="Gilroy R."/>
            <person name="Ravi A."/>
            <person name="Getino M."/>
            <person name="Pursley I."/>
            <person name="Horton D.L."/>
            <person name="Alikhan N.F."/>
            <person name="Baker D."/>
            <person name="Gharbi K."/>
            <person name="Hall N."/>
            <person name="Watson M."/>
            <person name="Adriaenssens E.M."/>
            <person name="Foster-Nyarko E."/>
            <person name="Jarju S."/>
            <person name="Secka A."/>
            <person name="Antonio M."/>
            <person name="Oren A."/>
            <person name="Chaudhuri R.R."/>
            <person name="La Ragione R."/>
            <person name="Hildebrand F."/>
            <person name="Pallen M.J."/>
        </authorList>
    </citation>
    <scope>NUCLEOTIDE SEQUENCE</scope>
    <source>
        <strain evidence="6">ChiBcolR7-4860</strain>
    </source>
</reference>